<name>A0AAV8YX94_9CUCU</name>
<feature type="chain" id="PRO_5043462795" evidence="2">
    <location>
        <begin position="18"/>
        <end position="464"/>
    </location>
</feature>
<reference evidence="3" key="1">
    <citation type="journal article" date="2023" name="Insect Mol. Biol.">
        <title>Genome sequencing provides insights into the evolution of gene families encoding plant cell wall-degrading enzymes in longhorned beetles.</title>
        <authorList>
            <person name="Shin N.R."/>
            <person name="Okamura Y."/>
            <person name="Kirsch R."/>
            <person name="Pauchet Y."/>
        </authorList>
    </citation>
    <scope>NUCLEOTIDE SEQUENCE</scope>
    <source>
        <strain evidence="3">AMC_N1</strain>
    </source>
</reference>
<proteinExistence type="predicted"/>
<dbReference type="Proteomes" id="UP001162162">
    <property type="component" value="Unassembled WGS sequence"/>
</dbReference>
<keyword evidence="2" id="KW-0732">Signal</keyword>
<evidence type="ECO:0000256" key="1">
    <source>
        <dbReference type="SAM" id="Phobius"/>
    </source>
</evidence>
<gene>
    <name evidence="3" type="ORF">NQ318_008532</name>
</gene>
<dbReference type="EMBL" id="JAPWTK010000036">
    <property type="protein sequence ID" value="KAJ8955663.1"/>
    <property type="molecule type" value="Genomic_DNA"/>
</dbReference>
<evidence type="ECO:0000313" key="4">
    <source>
        <dbReference type="Proteomes" id="UP001162162"/>
    </source>
</evidence>
<evidence type="ECO:0000313" key="3">
    <source>
        <dbReference type="EMBL" id="KAJ8955663.1"/>
    </source>
</evidence>
<sequence length="464" mass="52475">MKAPLLFLLITAGFSESIPWNSKDDQGFTTISSSSTESPSVPVKPTYDFVVEIGFNLNEDKMPEYIVDIIYDNSTEKSITVDDILSLYELKTIELDNIIEVFDSLGIQSQNVFSLDGFDKFLTETRLDFKEFYNKVIIGRLNITGYPLRDLLVALEIDINTFSMSMAYGDPDPYEVFKKGNFTKEAVDTALEKAGTTLEELFLACRDEFLSKATDINTENIIGSLLKYNFDKVKALKLWNVLYLNMENVYRVPAFKQLLSDLSRELNQNPLLGVLTSPNNITINRKAYETWRSEKDIVTLYVESISHKFILQITDTVDTELDNILILKSIAIEPYDEVALPYVEIGKSSGELVNCKFVTVLNGTLLINDVAVVTNHGTYLQMPKNNITELIPGSPLICHEKLYGIAREIKSAEIILDAFSGISRLIVNMYLLPVALSVCICVIFFVNKEQVLEKLFKANEDRLR</sequence>
<feature type="transmembrane region" description="Helical" evidence="1">
    <location>
        <begin position="425"/>
        <end position="446"/>
    </location>
</feature>
<evidence type="ECO:0000256" key="2">
    <source>
        <dbReference type="SAM" id="SignalP"/>
    </source>
</evidence>
<keyword evidence="1" id="KW-0812">Transmembrane</keyword>
<feature type="signal peptide" evidence="2">
    <location>
        <begin position="1"/>
        <end position="17"/>
    </location>
</feature>
<keyword evidence="1" id="KW-1133">Transmembrane helix</keyword>
<organism evidence="3 4">
    <name type="scientific">Aromia moschata</name>
    <dbReference type="NCBI Taxonomy" id="1265417"/>
    <lineage>
        <taxon>Eukaryota</taxon>
        <taxon>Metazoa</taxon>
        <taxon>Ecdysozoa</taxon>
        <taxon>Arthropoda</taxon>
        <taxon>Hexapoda</taxon>
        <taxon>Insecta</taxon>
        <taxon>Pterygota</taxon>
        <taxon>Neoptera</taxon>
        <taxon>Endopterygota</taxon>
        <taxon>Coleoptera</taxon>
        <taxon>Polyphaga</taxon>
        <taxon>Cucujiformia</taxon>
        <taxon>Chrysomeloidea</taxon>
        <taxon>Cerambycidae</taxon>
        <taxon>Cerambycinae</taxon>
        <taxon>Callichromatini</taxon>
        <taxon>Aromia</taxon>
    </lineage>
</organism>
<protein>
    <submittedName>
        <fullName evidence="3">Uncharacterized protein</fullName>
    </submittedName>
</protein>
<keyword evidence="1" id="KW-0472">Membrane</keyword>
<dbReference type="AlphaFoldDB" id="A0AAV8YX94"/>
<keyword evidence="4" id="KW-1185">Reference proteome</keyword>
<comment type="caution">
    <text evidence="3">The sequence shown here is derived from an EMBL/GenBank/DDBJ whole genome shotgun (WGS) entry which is preliminary data.</text>
</comment>
<accession>A0AAV8YX94</accession>